<dbReference type="AlphaFoldDB" id="A0A7H0H6R9"/>
<accession>A0A7H0H6R9</accession>
<dbReference type="Proteomes" id="UP000516117">
    <property type="component" value="Chromosome"/>
</dbReference>
<evidence type="ECO:0000256" key="1">
    <source>
        <dbReference type="SAM" id="MobiDB-lite"/>
    </source>
</evidence>
<evidence type="ECO:0000313" key="2">
    <source>
        <dbReference type="EMBL" id="QNP56235.1"/>
    </source>
</evidence>
<evidence type="ECO:0000313" key="3">
    <source>
        <dbReference type="Proteomes" id="UP000516117"/>
    </source>
</evidence>
<proteinExistence type="predicted"/>
<dbReference type="KEGG" id="tdf:H9L22_01730"/>
<gene>
    <name evidence="2" type="ORF">H9L22_01730</name>
</gene>
<feature type="region of interest" description="Disordered" evidence="1">
    <location>
        <begin position="169"/>
        <end position="196"/>
    </location>
</feature>
<feature type="compositionally biased region" description="Low complexity" evidence="1">
    <location>
        <begin position="171"/>
        <end position="184"/>
    </location>
</feature>
<keyword evidence="3" id="KW-1185">Reference proteome</keyword>
<reference evidence="2 3" key="1">
    <citation type="submission" date="2020-08" db="EMBL/GenBank/DDBJ databases">
        <title>Genome sequence of Tessaracoccus defluvii JCM 17540T.</title>
        <authorList>
            <person name="Hyun D.-W."/>
            <person name="Bae J.-W."/>
        </authorList>
    </citation>
    <scope>NUCLEOTIDE SEQUENCE [LARGE SCALE GENOMIC DNA]</scope>
    <source>
        <strain evidence="2 3">JCM 17540</strain>
    </source>
</reference>
<sequence length="320" mass="32447">MGAFALAIGGRTDAGLLTQVFPDATVATPDDVTGYLAGLTDQLTRVRIAEVLGVDLTDPLTATLEPSSVQGTTLMATATFVSTATTVPYLITAADLLPPADGVALVMEPPSLELEPGATATATVTVTGLPTTGSFALQAQLDSPWAVDLQAAGLTIPALLETPPVAFDLDAATPAPSQTPSPTQGADEAGTSGSADAPEVAIPSWLAPGAAGLAALVALALVIARLVLARLPHLGGSLAILDGDDVTDEVLLTGRNLRTSRDGLKLAAKARRDGKVDVSGTSDGQRFSGTLDDGESLEAGAAHVRYTSKRSRMLEMVTGD</sequence>
<organism evidence="2 3">
    <name type="scientific">Tessaracoccus defluvii</name>
    <dbReference type="NCBI Taxonomy" id="1285901"/>
    <lineage>
        <taxon>Bacteria</taxon>
        <taxon>Bacillati</taxon>
        <taxon>Actinomycetota</taxon>
        <taxon>Actinomycetes</taxon>
        <taxon>Propionibacteriales</taxon>
        <taxon>Propionibacteriaceae</taxon>
        <taxon>Tessaracoccus</taxon>
    </lineage>
</organism>
<dbReference type="EMBL" id="CP060789">
    <property type="protein sequence ID" value="QNP56235.1"/>
    <property type="molecule type" value="Genomic_DNA"/>
</dbReference>
<protein>
    <submittedName>
        <fullName evidence="2">Uncharacterized protein</fullName>
    </submittedName>
</protein>
<name>A0A7H0H6R9_9ACTN</name>